<geneLocation type="mitochondrion" evidence="14"/>
<evidence type="ECO:0000256" key="12">
    <source>
        <dbReference type="RuleBase" id="RU003661"/>
    </source>
</evidence>
<evidence type="ECO:0000313" key="14">
    <source>
        <dbReference type="EMBL" id="UZZ43652.1"/>
    </source>
</evidence>
<evidence type="ECO:0000256" key="5">
    <source>
        <dbReference type="ARBA" id="ARBA00022547"/>
    </source>
</evidence>
<evidence type="ECO:0000256" key="7">
    <source>
        <dbReference type="ARBA" id="ARBA00022781"/>
    </source>
</evidence>
<keyword evidence="7 12" id="KW-0375">Hydrogen ion transport</keyword>
<reference evidence="14" key="2">
    <citation type="journal article" date="2022" name="Syst. Entomol.">
        <title>Massive gene rearrangements of mitochondrial genomes and implications for the phylogeny of Trichoptera (Insecta).</title>
        <authorList>
            <person name="Ge X."/>
            <person name="Peng L."/>
            <person name="Vogler A.P."/>
            <person name="Morse J.C."/>
            <person name="Yang L."/>
            <person name="Sun C."/>
            <person name="Wang B."/>
        </authorList>
    </citation>
    <scope>NUCLEOTIDE SEQUENCE</scope>
</reference>
<sequence>MPQIMPLNWIMLIFYFSLLFYWINSIIFYNYLKTPNNYSMMNTPKFKTINWKW</sequence>
<keyword evidence="11 13" id="KW-0472">Membrane</keyword>
<keyword evidence="4 12" id="KW-0813">Transport</keyword>
<dbReference type="GO" id="GO:0015078">
    <property type="term" value="F:proton transmembrane transporter activity"/>
    <property type="evidence" value="ECO:0007669"/>
    <property type="project" value="InterPro"/>
</dbReference>
<gene>
    <name evidence="14" type="primary">ATP8</name>
</gene>
<evidence type="ECO:0000256" key="6">
    <source>
        <dbReference type="ARBA" id="ARBA00022692"/>
    </source>
</evidence>
<keyword evidence="10 12" id="KW-0496">Mitochondrion</keyword>
<evidence type="ECO:0000256" key="10">
    <source>
        <dbReference type="ARBA" id="ARBA00023128"/>
    </source>
</evidence>
<comment type="similarity">
    <text evidence="2 12">Belongs to the ATPase protein 8 family.</text>
</comment>
<evidence type="ECO:0000256" key="2">
    <source>
        <dbReference type="ARBA" id="ARBA00008892"/>
    </source>
</evidence>
<organism evidence="14">
    <name type="scientific">Maesaipsyche stengeli</name>
    <dbReference type="NCBI Taxonomy" id="2904894"/>
    <lineage>
        <taxon>Eukaryota</taxon>
        <taxon>Metazoa</taxon>
        <taxon>Ecdysozoa</taxon>
        <taxon>Arthropoda</taxon>
        <taxon>Hexapoda</taxon>
        <taxon>Insecta</taxon>
        <taxon>Pterygota</taxon>
        <taxon>Neoptera</taxon>
        <taxon>Endopterygota</taxon>
        <taxon>Trichoptera</taxon>
        <taxon>Annulipalpia</taxon>
        <taxon>Hydropsychoidea</taxon>
        <taxon>Hydropsychidae</taxon>
        <taxon>Arctopsychinae</taxon>
        <taxon>Maesaipsyche</taxon>
    </lineage>
</organism>
<dbReference type="CTD" id="4509"/>
<reference evidence="14" key="1">
    <citation type="submission" date="2021-11" db="EMBL/GenBank/DDBJ databases">
        <authorList>
            <person name="Ge X.-Y."/>
            <person name="Peng L."/>
            <person name="Sun C.-H."/>
            <person name="Wang B.-X."/>
        </authorList>
    </citation>
    <scope>NUCLEOTIDE SEQUENCE</scope>
</reference>
<dbReference type="GeneID" id="77424751"/>
<evidence type="ECO:0000256" key="13">
    <source>
        <dbReference type="SAM" id="Phobius"/>
    </source>
</evidence>
<keyword evidence="8 13" id="KW-1133">Transmembrane helix</keyword>
<dbReference type="GO" id="GO:0015986">
    <property type="term" value="P:proton motive force-driven ATP synthesis"/>
    <property type="evidence" value="ECO:0007669"/>
    <property type="project" value="InterPro"/>
</dbReference>
<keyword evidence="9 12" id="KW-0406">Ion transport</keyword>
<comment type="subcellular location">
    <subcellularLocation>
        <location evidence="1 12">Mitochondrion membrane</location>
        <topology evidence="1 12">Single-pass membrane protein</topology>
    </subcellularLocation>
</comment>
<evidence type="ECO:0000256" key="1">
    <source>
        <dbReference type="ARBA" id="ARBA00004304"/>
    </source>
</evidence>
<protein>
    <recommendedName>
        <fullName evidence="12">ATP synthase complex subunit 8</fullName>
    </recommendedName>
</protein>
<dbReference type="Pfam" id="PF00895">
    <property type="entry name" value="ATP-synt_8"/>
    <property type="match status" value="1"/>
</dbReference>
<dbReference type="GO" id="GO:0031966">
    <property type="term" value="C:mitochondrial membrane"/>
    <property type="evidence" value="ECO:0007669"/>
    <property type="project" value="UniProtKB-SubCell"/>
</dbReference>
<evidence type="ECO:0000256" key="3">
    <source>
        <dbReference type="ARBA" id="ARBA00011291"/>
    </source>
</evidence>
<accession>A0A9E8LNI4</accession>
<comment type="subunit">
    <text evidence="3">F-type ATPases have 2 components, CF(1) - the catalytic core - and CF(0) - the membrane proton channel.</text>
</comment>
<evidence type="ECO:0000256" key="11">
    <source>
        <dbReference type="ARBA" id="ARBA00023136"/>
    </source>
</evidence>
<feature type="transmembrane region" description="Helical" evidence="13">
    <location>
        <begin position="12"/>
        <end position="32"/>
    </location>
</feature>
<keyword evidence="6 12" id="KW-0812">Transmembrane</keyword>
<dbReference type="GO" id="GO:0045259">
    <property type="term" value="C:proton-transporting ATP synthase complex"/>
    <property type="evidence" value="ECO:0007669"/>
    <property type="project" value="UniProtKB-KW"/>
</dbReference>
<proteinExistence type="inferred from homology"/>
<dbReference type="AlphaFoldDB" id="A0A9E8LNI4"/>
<dbReference type="EMBL" id="OL677993">
    <property type="protein sequence ID" value="UZZ43652.1"/>
    <property type="molecule type" value="Genomic_DNA"/>
</dbReference>
<evidence type="ECO:0000256" key="9">
    <source>
        <dbReference type="ARBA" id="ARBA00023065"/>
    </source>
</evidence>
<keyword evidence="5 12" id="KW-0138">CF(0)</keyword>
<dbReference type="InterPro" id="IPR001421">
    <property type="entry name" value="ATP8_metazoa"/>
</dbReference>
<evidence type="ECO:0000256" key="4">
    <source>
        <dbReference type="ARBA" id="ARBA00022448"/>
    </source>
</evidence>
<name>A0A9E8LNI4_9NEOP</name>
<evidence type="ECO:0000256" key="8">
    <source>
        <dbReference type="ARBA" id="ARBA00022989"/>
    </source>
</evidence>
<dbReference type="RefSeq" id="YP_010585929.1">
    <property type="nucleotide sequence ID" value="NC_069236.1"/>
</dbReference>